<protein>
    <submittedName>
        <fullName evidence="1">Uncharacterized protein</fullName>
    </submittedName>
</protein>
<keyword evidence="2" id="KW-1185">Reference proteome</keyword>
<dbReference type="Proteomes" id="UP000290289">
    <property type="component" value="Chromosome 11"/>
</dbReference>
<accession>A0A498IRJ2</accession>
<proteinExistence type="predicted"/>
<comment type="caution">
    <text evidence="1">The sequence shown here is derived from an EMBL/GenBank/DDBJ whole genome shotgun (WGS) entry which is preliminary data.</text>
</comment>
<evidence type="ECO:0000313" key="2">
    <source>
        <dbReference type="Proteomes" id="UP000290289"/>
    </source>
</evidence>
<dbReference type="PANTHER" id="PTHR48451">
    <property type="entry name" value="DUF4218 DOMAIN-CONTAINING PROTEIN"/>
    <property type="match status" value="1"/>
</dbReference>
<gene>
    <name evidence="1" type="ORF">DVH24_026990</name>
</gene>
<evidence type="ECO:0000313" key="1">
    <source>
        <dbReference type="EMBL" id="RXH84091.1"/>
    </source>
</evidence>
<dbReference type="AlphaFoldDB" id="A0A498IRJ2"/>
<sequence length="133" mass="15654">MHCFSIDWENLGEGPRTSIIYTANTLKYLHWKCLVKQVIISEEFTLRHFTYGLKIMLIHYNKLIMKYFLKTLSLLANGPDQFARKYKRYIIHGSKFCTKESKKNTMNYATVKDKRPCLGDVTYYGALKDVVEI</sequence>
<dbReference type="PANTHER" id="PTHR48451:SF1">
    <property type="entry name" value="DUF4218 DOMAIN-CONTAINING PROTEIN"/>
    <property type="match status" value="1"/>
</dbReference>
<reference evidence="1 2" key="1">
    <citation type="submission" date="2018-10" db="EMBL/GenBank/DDBJ databases">
        <title>A high-quality apple genome assembly.</title>
        <authorList>
            <person name="Hu J."/>
        </authorList>
    </citation>
    <scope>NUCLEOTIDE SEQUENCE [LARGE SCALE GENOMIC DNA]</scope>
    <source>
        <strain evidence="2">cv. HFTH1</strain>
        <tissue evidence="1">Young leaf</tissue>
    </source>
</reference>
<dbReference type="EMBL" id="RDQH01000337">
    <property type="protein sequence ID" value="RXH84091.1"/>
    <property type="molecule type" value="Genomic_DNA"/>
</dbReference>
<organism evidence="1 2">
    <name type="scientific">Malus domestica</name>
    <name type="common">Apple</name>
    <name type="synonym">Pyrus malus</name>
    <dbReference type="NCBI Taxonomy" id="3750"/>
    <lineage>
        <taxon>Eukaryota</taxon>
        <taxon>Viridiplantae</taxon>
        <taxon>Streptophyta</taxon>
        <taxon>Embryophyta</taxon>
        <taxon>Tracheophyta</taxon>
        <taxon>Spermatophyta</taxon>
        <taxon>Magnoliopsida</taxon>
        <taxon>eudicotyledons</taxon>
        <taxon>Gunneridae</taxon>
        <taxon>Pentapetalae</taxon>
        <taxon>rosids</taxon>
        <taxon>fabids</taxon>
        <taxon>Rosales</taxon>
        <taxon>Rosaceae</taxon>
        <taxon>Amygdaloideae</taxon>
        <taxon>Maleae</taxon>
        <taxon>Malus</taxon>
    </lineage>
</organism>
<name>A0A498IRJ2_MALDO</name>